<comment type="subcellular location">
    <subcellularLocation>
        <location evidence="2">Cytoplasm</location>
        <location evidence="2">Stress granule</location>
    </subcellularLocation>
    <subcellularLocation>
        <location evidence="1">Nucleus</location>
    </subcellularLocation>
</comment>
<comment type="caution">
    <text evidence="7">The sequence shown here is derived from an EMBL/GenBank/DDBJ whole genome shotgun (WGS) entry which is preliminary data.</text>
</comment>
<feature type="compositionally biased region" description="Polar residues" evidence="6">
    <location>
        <begin position="54"/>
        <end position="85"/>
    </location>
</feature>
<reference evidence="7" key="1">
    <citation type="journal article" date="2023" name="PLoS Negl. Trop. Dis.">
        <title>A genome sequence for Biomphalaria pfeifferi, the major vector snail for the human-infecting parasite Schistosoma mansoni.</title>
        <authorList>
            <person name="Bu L."/>
            <person name="Lu L."/>
            <person name="Laidemitt M.R."/>
            <person name="Zhang S.M."/>
            <person name="Mutuku M."/>
            <person name="Mkoji G."/>
            <person name="Steinauer M."/>
            <person name="Loker E.S."/>
        </authorList>
    </citation>
    <scope>NUCLEOTIDE SEQUENCE</scope>
    <source>
        <strain evidence="7">KasaAsao</strain>
    </source>
</reference>
<feature type="compositionally biased region" description="Basic and acidic residues" evidence="6">
    <location>
        <begin position="24"/>
        <end position="35"/>
    </location>
</feature>
<feature type="region of interest" description="Disordered" evidence="6">
    <location>
        <begin position="107"/>
        <end position="130"/>
    </location>
</feature>
<keyword evidence="4" id="KW-0963">Cytoplasm</keyword>
<dbReference type="GO" id="GO:0005634">
    <property type="term" value="C:nucleus"/>
    <property type="evidence" value="ECO:0007669"/>
    <property type="project" value="UniProtKB-SubCell"/>
</dbReference>
<keyword evidence="8" id="KW-1185">Reference proteome</keyword>
<gene>
    <name evidence="7" type="ORF">Bpfe_011638</name>
</gene>
<comment type="similarity">
    <text evidence="3">Belongs to the MCRIP family.</text>
</comment>
<evidence type="ECO:0000256" key="5">
    <source>
        <dbReference type="ARBA" id="ARBA00023242"/>
    </source>
</evidence>
<dbReference type="GO" id="GO:0010494">
    <property type="term" value="C:cytoplasmic stress granule"/>
    <property type="evidence" value="ECO:0007669"/>
    <property type="project" value="UniProtKB-SubCell"/>
</dbReference>
<evidence type="ECO:0000256" key="4">
    <source>
        <dbReference type="ARBA" id="ARBA00022490"/>
    </source>
</evidence>
<dbReference type="AlphaFoldDB" id="A0AAD8FCQ1"/>
<sequence length="153" mass="17736">MYTLTKGLAPSKIVASAHSRGPPRHLDSYENRDKNTTVSSKSLSKTEASDEQASEMSNPRPTFQQQRRTINRRPQPSVSQDSTLLENHQEMVNFLTKQWQKVQESLTKEGENSYEIYKERGEPKRRTDPNYQAFDLERFWENKQLTIIGKSTS</sequence>
<name>A0AAD8FCQ1_BIOPF</name>
<evidence type="ECO:0000256" key="2">
    <source>
        <dbReference type="ARBA" id="ARBA00004210"/>
    </source>
</evidence>
<keyword evidence="5" id="KW-0539">Nucleus</keyword>
<accession>A0AAD8FCQ1</accession>
<organism evidence="7 8">
    <name type="scientific">Biomphalaria pfeifferi</name>
    <name type="common">Bloodfluke planorb</name>
    <name type="synonym">Freshwater snail</name>
    <dbReference type="NCBI Taxonomy" id="112525"/>
    <lineage>
        <taxon>Eukaryota</taxon>
        <taxon>Metazoa</taxon>
        <taxon>Spiralia</taxon>
        <taxon>Lophotrochozoa</taxon>
        <taxon>Mollusca</taxon>
        <taxon>Gastropoda</taxon>
        <taxon>Heterobranchia</taxon>
        <taxon>Euthyneura</taxon>
        <taxon>Panpulmonata</taxon>
        <taxon>Hygrophila</taxon>
        <taxon>Lymnaeoidea</taxon>
        <taxon>Planorbidae</taxon>
        <taxon>Biomphalaria</taxon>
    </lineage>
</organism>
<reference evidence="7" key="2">
    <citation type="submission" date="2023-04" db="EMBL/GenBank/DDBJ databases">
        <authorList>
            <person name="Bu L."/>
            <person name="Lu L."/>
            <person name="Laidemitt M.R."/>
            <person name="Zhang S.M."/>
            <person name="Mutuku M."/>
            <person name="Mkoji G."/>
            <person name="Steinauer M."/>
            <person name="Loker E.S."/>
        </authorList>
    </citation>
    <scope>NUCLEOTIDE SEQUENCE</scope>
    <source>
        <strain evidence="7">KasaAsao</strain>
        <tissue evidence="7">Whole Snail</tissue>
    </source>
</reference>
<dbReference type="EMBL" id="JASAOG010000045">
    <property type="protein sequence ID" value="KAK0059028.1"/>
    <property type="molecule type" value="Genomic_DNA"/>
</dbReference>
<protein>
    <submittedName>
        <fullName evidence="7">Mapk-regulated corepressor-interacting protein 1</fullName>
    </submittedName>
</protein>
<evidence type="ECO:0000256" key="6">
    <source>
        <dbReference type="SAM" id="MobiDB-lite"/>
    </source>
</evidence>
<evidence type="ECO:0000256" key="1">
    <source>
        <dbReference type="ARBA" id="ARBA00004123"/>
    </source>
</evidence>
<evidence type="ECO:0000313" key="7">
    <source>
        <dbReference type="EMBL" id="KAK0059028.1"/>
    </source>
</evidence>
<feature type="region of interest" description="Disordered" evidence="6">
    <location>
        <begin position="1"/>
        <end position="85"/>
    </location>
</feature>
<proteinExistence type="inferred from homology"/>
<dbReference type="Proteomes" id="UP001233172">
    <property type="component" value="Unassembled WGS sequence"/>
</dbReference>
<feature type="compositionally biased region" description="Polar residues" evidence="6">
    <location>
        <begin position="36"/>
        <end position="46"/>
    </location>
</feature>
<dbReference type="Pfam" id="PF14799">
    <property type="entry name" value="FAM195"/>
    <property type="match status" value="1"/>
</dbReference>
<dbReference type="InterPro" id="IPR029428">
    <property type="entry name" value="MCRIP"/>
</dbReference>
<evidence type="ECO:0000256" key="3">
    <source>
        <dbReference type="ARBA" id="ARBA00010821"/>
    </source>
</evidence>
<evidence type="ECO:0000313" key="8">
    <source>
        <dbReference type="Proteomes" id="UP001233172"/>
    </source>
</evidence>
<feature type="compositionally biased region" description="Basic and acidic residues" evidence="6">
    <location>
        <begin position="107"/>
        <end position="128"/>
    </location>
</feature>